<dbReference type="Gene3D" id="3.30.300.30">
    <property type="match status" value="1"/>
</dbReference>
<dbReference type="PANTHER" id="PTHR24096:SF149">
    <property type="entry name" value="AMP-BINDING DOMAIN-CONTAINING PROTEIN-RELATED"/>
    <property type="match status" value="1"/>
</dbReference>
<dbReference type="Pfam" id="PF00501">
    <property type="entry name" value="AMP-binding"/>
    <property type="match status" value="1"/>
</dbReference>
<name>A0ABT9LZ39_9BACL</name>
<keyword evidence="3" id="KW-1133">Transmembrane helix</keyword>
<dbReference type="InterPro" id="IPR025110">
    <property type="entry name" value="AMP-bd_C"/>
</dbReference>
<keyword evidence="3" id="KW-0812">Transmembrane</keyword>
<dbReference type="GO" id="GO:0004467">
    <property type="term" value="F:long-chain fatty acid-CoA ligase activity"/>
    <property type="evidence" value="ECO:0007669"/>
    <property type="project" value="UniProtKB-EC"/>
</dbReference>
<sequence>MHLSRLLEQNVETYGEYTSLIYEGQSFSNLDHLRLAQGWAQELHHQGVDRGDTVLVSMPNRPEVFFVYSAIAMLGAITVPVMPLLQGDEILFIARDCQPKVMITCEMMQKKLENVAQQLNPPPKVLAVERHQPGKRDTATFTFLDECKDEDIGVILYTSGTTGQPKGVELTHNNLVANAQAAAELAKDYDFGGAEHVGLLILPLSHAFGYTMMNVSILRGERNIMLPHFDPLLVLQAIQTYRVTHFSAVPAMFHALLHHPERSRFDVTSLALCISGSAPLPVSEREQFEQAFDCVIFEGYGLSEAAPIVTAPRFNLPVKPGSVGLPLPGVEVRVVNEQGQFLPNGDVGELIVKGPNVTRGYHGLPEITHETLRDGWLYTGDVGYMDSDGYVFVVDRKKDVIIRGGFNIYPRDLEDLLMRHPAVLEAAVIGVPSEAMGEEVMAFIVKRPGIEIHEETLLQYCQKHLAKYKTPRWVKFIPFMPKNVIGKIDRKRLKTMWAKQDEGQVSG</sequence>
<gene>
    <name evidence="6" type="ORF">J2S04_002507</name>
</gene>
<organism evidence="6 7">
    <name type="scientific">Alicyclobacillus tolerans</name>
    <dbReference type="NCBI Taxonomy" id="90970"/>
    <lineage>
        <taxon>Bacteria</taxon>
        <taxon>Bacillati</taxon>
        <taxon>Bacillota</taxon>
        <taxon>Bacilli</taxon>
        <taxon>Bacillales</taxon>
        <taxon>Alicyclobacillaceae</taxon>
        <taxon>Alicyclobacillus</taxon>
    </lineage>
</organism>
<dbReference type="EC" id="6.2.1.3" evidence="6"/>
<keyword evidence="2 6" id="KW-0436">Ligase</keyword>
<dbReference type="Pfam" id="PF13193">
    <property type="entry name" value="AMP-binding_C"/>
    <property type="match status" value="1"/>
</dbReference>
<keyword evidence="7" id="KW-1185">Reference proteome</keyword>
<dbReference type="Gene3D" id="3.40.50.12780">
    <property type="entry name" value="N-terminal domain of ligase-like"/>
    <property type="match status" value="1"/>
</dbReference>
<dbReference type="InterPro" id="IPR000873">
    <property type="entry name" value="AMP-dep_synth/lig_dom"/>
</dbReference>
<comment type="caution">
    <text evidence="6">The sequence shown here is derived from an EMBL/GenBank/DDBJ whole genome shotgun (WGS) entry which is preliminary data.</text>
</comment>
<evidence type="ECO:0000259" key="4">
    <source>
        <dbReference type="Pfam" id="PF00501"/>
    </source>
</evidence>
<dbReference type="RefSeq" id="WP_306955333.1">
    <property type="nucleotide sequence ID" value="NZ_JAURUO010000016.1"/>
</dbReference>
<evidence type="ECO:0000256" key="1">
    <source>
        <dbReference type="ARBA" id="ARBA00006432"/>
    </source>
</evidence>
<evidence type="ECO:0000256" key="2">
    <source>
        <dbReference type="ARBA" id="ARBA00022598"/>
    </source>
</evidence>
<dbReference type="InterPro" id="IPR042099">
    <property type="entry name" value="ANL_N_sf"/>
</dbReference>
<evidence type="ECO:0000313" key="7">
    <source>
        <dbReference type="Proteomes" id="UP001229209"/>
    </source>
</evidence>
<dbReference type="PROSITE" id="PS00455">
    <property type="entry name" value="AMP_BINDING"/>
    <property type="match status" value="1"/>
</dbReference>
<feature type="domain" description="AMP-dependent synthetase/ligase" evidence="4">
    <location>
        <begin position="7"/>
        <end position="362"/>
    </location>
</feature>
<dbReference type="InterPro" id="IPR020845">
    <property type="entry name" value="AMP-binding_CS"/>
</dbReference>
<feature type="transmembrane region" description="Helical" evidence="3">
    <location>
        <begin position="65"/>
        <end position="85"/>
    </location>
</feature>
<evidence type="ECO:0000256" key="3">
    <source>
        <dbReference type="SAM" id="Phobius"/>
    </source>
</evidence>
<dbReference type="SUPFAM" id="SSF56801">
    <property type="entry name" value="Acetyl-CoA synthetase-like"/>
    <property type="match status" value="1"/>
</dbReference>
<reference evidence="6 7" key="1">
    <citation type="submission" date="2023-07" db="EMBL/GenBank/DDBJ databases">
        <title>Genomic Encyclopedia of Type Strains, Phase IV (KMG-IV): sequencing the most valuable type-strain genomes for metagenomic binning, comparative biology and taxonomic classification.</title>
        <authorList>
            <person name="Goeker M."/>
        </authorList>
    </citation>
    <scope>NUCLEOTIDE SEQUENCE [LARGE SCALE GENOMIC DNA]</scope>
    <source>
        <strain evidence="6 7">DSM 25924</strain>
    </source>
</reference>
<dbReference type="PANTHER" id="PTHR24096">
    <property type="entry name" value="LONG-CHAIN-FATTY-ACID--COA LIGASE"/>
    <property type="match status" value="1"/>
</dbReference>
<feature type="domain" description="AMP-binding enzyme C-terminal" evidence="5">
    <location>
        <begin position="413"/>
        <end position="487"/>
    </location>
</feature>
<keyword evidence="3" id="KW-0472">Membrane</keyword>
<protein>
    <submittedName>
        <fullName evidence="6">Long-chain acyl-CoA synthetase</fullName>
        <ecNumber evidence="6">6.2.1.3</ecNumber>
    </submittedName>
</protein>
<proteinExistence type="inferred from homology"/>
<dbReference type="Proteomes" id="UP001229209">
    <property type="component" value="Unassembled WGS sequence"/>
</dbReference>
<comment type="similarity">
    <text evidence="1">Belongs to the ATP-dependent AMP-binding enzyme family.</text>
</comment>
<dbReference type="EMBL" id="JAURUO010000016">
    <property type="protein sequence ID" value="MDP9729533.1"/>
    <property type="molecule type" value="Genomic_DNA"/>
</dbReference>
<evidence type="ECO:0000313" key="6">
    <source>
        <dbReference type="EMBL" id="MDP9729533.1"/>
    </source>
</evidence>
<evidence type="ECO:0000259" key="5">
    <source>
        <dbReference type="Pfam" id="PF13193"/>
    </source>
</evidence>
<dbReference type="InterPro" id="IPR045851">
    <property type="entry name" value="AMP-bd_C_sf"/>
</dbReference>
<accession>A0ABT9LZ39</accession>